<evidence type="ECO:0000313" key="3">
    <source>
        <dbReference type="Proteomes" id="UP000530320"/>
    </source>
</evidence>
<feature type="compositionally biased region" description="Pro residues" evidence="1">
    <location>
        <begin position="71"/>
        <end position="95"/>
    </location>
</feature>
<protein>
    <submittedName>
        <fullName evidence="2">Uncharacterized protein</fullName>
    </submittedName>
</protein>
<comment type="caution">
    <text evidence="2">The sequence shown here is derived from an EMBL/GenBank/DDBJ whole genome shotgun (WGS) entry which is preliminary data.</text>
</comment>
<name>A0A7W4JXI7_9PROT</name>
<dbReference type="RefSeq" id="WP_183008149.1">
    <property type="nucleotide sequence ID" value="NZ_JABEQP010000002.1"/>
</dbReference>
<gene>
    <name evidence="2" type="ORF">HLH44_03635</name>
</gene>
<accession>A0A7W4JXI7</accession>
<evidence type="ECO:0000256" key="1">
    <source>
        <dbReference type="SAM" id="MobiDB-lite"/>
    </source>
</evidence>
<reference evidence="2 3" key="1">
    <citation type="submission" date="2020-04" db="EMBL/GenBank/DDBJ databases">
        <title>Description of novel Gluconacetobacter.</title>
        <authorList>
            <person name="Sombolestani A."/>
        </authorList>
    </citation>
    <scope>NUCLEOTIDE SEQUENCE [LARGE SCALE GENOMIC DNA]</scope>
    <source>
        <strain evidence="2 3">LMG 22058</strain>
    </source>
</reference>
<evidence type="ECO:0000313" key="2">
    <source>
        <dbReference type="EMBL" id="MBB2196563.1"/>
    </source>
</evidence>
<sequence>MAENSKTAPETVAVKLLQPVYTAPNARPLPIGTVTEVAPDVASFWVARRIAARIDDPPPDVKVVTGGDVPPVTPAPMPAAPPLKAPDPASLAPPH</sequence>
<feature type="region of interest" description="Disordered" evidence="1">
    <location>
        <begin position="56"/>
        <end position="95"/>
    </location>
</feature>
<feature type="compositionally biased region" description="Low complexity" evidence="1">
    <location>
        <begin position="61"/>
        <end position="70"/>
    </location>
</feature>
<organism evidence="2 3">
    <name type="scientific">Gluconacetobacter dulcium</name>
    <dbReference type="NCBI Taxonomy" id="2729096"/>
    <lineage>
        <taxon>Bacteria</taxon>
        <taxon>Pseudomonadati</taxon>
        <taxon>Pseudomonadota</taxon>
        <taxon>Alphaproteobacteria</taxon>
        <taxon>Acetobacterales</taxon>
        <taxon>Acetobacteraceae</taxon>
        <taxon>Gluconacetobacter</taxon>
    </lineage>
</organism>
<dbReference type="EMBL" id="JABEQP010000002">
    <property type="protein sequence ID" value="MBB2196563.1"/>
    <property type="molecule type" value="Genomic_DNA"/>
</dbReference>
<dbReference type="AlphaFoldDB" id="A0A7W4JXI7"/>
<proteinExistence type="predicted"/>
<dbReference type="Proteomes" id="UP000530320">
    <property type="component" value="Unassembled WGS sequence"/>
</dbReference>